<evidence type="ECO:0000256" key="1">
    <source>
        <dbReference type="SAM" id="SignalP"/>
    </source>
</evidence>
<organism evidence="2 3">
    <name type="scientific">Polaribacter porphyrae</name>
    <dbReference type="NCBI Taxonomy" id="1137780"/>
    <lineage>
        <taxon>Bacteria</taxon>
        <taxon>Pseudomonadati</taxon>
        <taxon>Bacteroidota</taxon>
        <taxon>Flavobacteriia</taxon>
        <taxon>Flavobacteriales</taxon>
        <taxon>Flavobacteriaceae</taxon>
    </lineage>
</organism>
<accession>A0A2S7WRF4</accession>
<evidence type="ECO:0000313" key="3">
    <source>
        <dbReference type="Proteomes" id="UP000238882"/>
    </source>
</evidence>
<dbReference type="Proteomes" id="UP000238882">
    <property type="component" value="Unassembled WGS sequence"/>
</dbReference>
<protein>
    <recommendedName>
        <fullName evidence="4">C-type lectin domain-containing protein</fullName>
    </recommendedName>
</protein>
<evidence type="ECO:0008006" key="4">
    <source>
        <dbReference type="Google" id="ProtNLM"/>
    </source>
</evidence>
<dbReference type="AlphaFoldDB" id="A0A2S7WRF4"/>
<proteinExistence type="predicted"/>
<keyword evidence="1" id="KW-0732">Signal</keyword>
<dbReference type="RefSeq" id="WP_105016480.1">
    <property type="nucleotide sequence ID" value="NZ_MSCN01000001.1"/>
</dbReference>
<gene>
    <name evidence="2" type="ORF">BTO18_12170</name>
</gene>
<reference evidence="2 3" key="1">
    <citation type="submission" date="2016-12" db="EMBL/GenBank/DDBJ databases">
        <title>Trade-off between light-utilization and light-protection in marine flavobacteria.</title>
        <authorList>
            <person name="Kumagai Y."/>
            <person name="Yoshizawa S."/>
            <person name="Kogure K."/>
            <person name="Iwasaki W."/>
        </authorList>
    </citation>
    <scope>NUCLEOTIDE SEQUENCE [LARGE SCALE GENOMIC DNA]</scope>
    <source>
        <strain evidence="2 3">NBRC 108759</strain>
    </source>
</reference>
<feature type="chain" id="PRO_5015466439" description="C-type lectin domain-containing protein" evidence="1">
    <location>
        <begin position="19"/>
        <end position="164"/>
    </location>
</feature>
<comment type="caution">
    <text evidence="2">The sequence shown here is derived from an EMBL/GenBank/DDBJ whole genome shotgun (WGS) entry which is preliminary data.</text>
</comment>
<dbReference type="OrthoDB" id="1429481at2"/>
<keyword evidence="3" id="KW-1185">Reference proteome</keyword>
<dbReference type="EMBL" id="MSCN01000001">
    <property type="protein sequence ID" value="PQJ79882.1"/>
    <property type="molecule type" value="Genomic_DNA"/>
</dbReference>
<name>A0A2S7WRF4_9FLAO</name>
<sequence>MRQQLLLIVLLISSLTFSQNFKLTQPNILKLKKQNSTEVESEIIYHYLTNNYKTTSKKYDIKYYEWDKSKICAYSQKFKNGIQYAVSKCKESGGIMINLEIPKIKRVELMKWIENIYEVDKAEEEQYIWKENNSKFEPKEQIPGCYYKIIEKEKKTQIELYCGC</sequence>
<feature type="signal peptide" evidence="1">
    <location>
        <begin position="1"/>
        <end position="18"/>
    </location>
</feature>
<evidence type="ECO:0000313" key="2">
    <source>
        <dbReference type="EMBL" id="PQJ79882.1"/>
    </source>
</evidence>